<dbReference type="SMART" id="SM00066">
    <property type="entry name" value="GAL4"/>
    <property type="match status" value="1"/>
</dbReference>
<evidence type="ECO:0000256" key="4">
    <source>
        <dbReference type="ARBA" id="ARBA00023242"/>
    </source>
</evidence>
<dbReference type="EMBL" id="KQ964570">
    <property type="protein sequence ID" value="KXN68565.1"/>
    <property type="molecule type" value="Genomic_DNA"/>
</dbReference>
<sequence>MTMLSTSFQLLSTTSQDSNFSNFISGGSNLPQSYSGNSEMEQAESPSSCYICRNRKVRCGRQLPECGWCTDNGVSCIYPETSHKRHNAKKNLKYQQRGRQGEVRVLLAAKNDNYKQNVIKYRVKAKPNHSRLIKYLDPVKNFPLINRIIPAVPYNSFEWASFIQPIISASGHLNLMHYQKGQFESNLTKVLASQLITERPELLKDIEPFIKGLNAGNFDGLDKEYLSMSANWFNVLFDQTFKARTIHYYFKYFHPMVTYLIKSHIQNTFHQLPEVLKSVIICVGYQYSPDQDEGIFKYTEQIAKLQLEKNFYSTNIHNCQALFIYSYSLFYRGQAPKSLNYFHQGCRMALELGIQKNIPNLNKPEEQVRKTMASMMLFQDRHFSLALNIEPYFSTEFNTSTYYELDYTHQVSSGFYLMSTEEQLFSIAEAKSLCLVRKVYDLYWVRVLSEFVQLRTQVQVYRLSKNQIKDKLNFLEEKLDKYLILSLQEFLNLDKEYNSPRCRELIREYVSIFTLLYHKIIILLSSHRVWSDIKDPIPNHVIRAHISAQAILKISTQKVKHFENLHYHYLSVIGFFYLHLLVKLGPHHDWNFPQQLQRIYMIFKRCPTDYFNKTFEVIRVICNKFQIHFNT</sequence>
<name>A0A137P0J0_CONC2</name>
<evidence type="ECO:0000259" key="6">
    <source>
        <dbReference type="PROSITE" id="PS50048"/>
    </source>
</evidence>
<evidence type="ECO:0000313" key="7">
    <source>
        <dbReference type="EMBL" id="KXN68565.1"/>
    </source>
</evidence>
<evidence type="ECO:0000256" key="3">
    <source>
        <dbReference type="ARBA" id="ARBA00023125"/>
    </source>
</evidence>
<dbReference type="SUPFAM" id="SSF57701">
    <property type="entry name" value="Zn2/Cys6 DNA-binding domain"/>
    <property type="match status" value="1"/>
</dbReference>
<gene>
    <name evidence="7" type="ORF">CONCODRAFT_9161</name>
</gene>
<dbReference type="GO" id="GO:0005634">
    <property type="term" value="C:nucleus"/>
    <property type="evidence" value="ECO:0007669"/>
    <property type="project" value="UniProtKB-SubCell"/>
</dbReference>
<dbReference type="Gene3D" id="4.10.240.10">
    <property type="entry name" value="Zn(2)-C6 fungal-type DNA-binding domain"/>
    <property type="match status" value="1"/>
</dbReference>
<dbReference type="InterPro" id="IPR050987">
    <property type="entry name" value="AtrR-like"/>
</dbReference>
<dbReference type="GO" id="GO:0003677">
    <property type="term" value="F:DNA binding"/>
    <property type="evidence" value="ECO:0007669"/>
    <property type="project" value="UniProtKB-KW"/>
</dbReference>
<dbReference type="AlphaFoldDB" id="A0A137P0J0"/>
<evidence type="ECO:0000256" key="5">
    <source>
        <dbReference type="SAM" id="Coils"/>
    </source>
</evidence>
<dbReference type="PANTHER" id="PTHR46910">
    <property type="entry name" value="TRANSCRIPTION FACTOR PDR1"/>
    <property type="match status" value="1"/>
</dbReference>
<dbReference type="CDD" id="cd12148">
    <property type="entry name" value="fungal_TF_MHR"/>
    <property type="match status" value="1"/>
</dbReference>
<comment type="subcellular location">
    <subcellularLocation>
        <location evidence="1">Nucleus</location>
    </subcellularLocation>
</comment>
<keyword evidence="2" id="KW-0479">Metal-binding</keyword>
<dbReference type="InterPro" id="IPR036864">
    <property type="entry name" value="Zn2-C6_fun-type_DNA-bd_sf"/>
</dbReference>
<keyword evidence="8" id="KW-1185">Reference proteome</keyword>
<dbReference type="PROSITE" id="PS50048">
    <property type="entry name" value="ZN2_CY6_FUNGAL_2"/>
    <property type="match status" value="1"/>
</dbReference>
<dbReference type="Proteomes" id="UP000070444">
    <property type="component" value="Unassembled WGS sequence"/>
</dbReference>
<dbReference type="OrthoDB" id="4356994at2759"/>
<dbReference type="GO" id="GO:0000981">
    <property type="term" value="F:DNA-binding transcription factor activity, RNA polymerase II-specific"/>
    <property type="evidence" value="ECO:0007669"/>
    <property type="project" value="InterPro"/>
</dbReference>
<accession>A0A137P0J0</accession>
<protein>
    <recommendedName>
        <fullName evidence="6">Zn(2)-C6 fungal-type domain-containing protein</fullName>
    </recommendedName>
</protein>
<dbReference type="PANTHER" id="PTHR46910:SF3">
    <property type="entry name" value="HALOTOLERANCE PROTEIN 9-RELATED"/>
    <property type="match status" value="1"/>
</dbReference>
<organism evidence="7 8">
    <name type="scientific">Conidiobolus coronatus (strain ATCC 28846 / CBS 209.66 / NRRL 28638)</name>
    <name type="common">Delacroixia coronata</name>
    <dbReference type="NCBI Taxonomy" id="796925"/>
    <lineage>
        <taxon>Eukaryota</taxon>
        <taxon>Fungi</taxon>
        <taxon>Fungi incertae sedis</taxon>
        <taxon>Zoopagomycota</taxon>
        <taxon>Entomophthoromycotina</taxon>
        <taxon>Entomophthoromycetes</taxon>
        <taxon>Entomophthorales</taxon>
        <taxon>Ancylistaceae</taxon>
        <taxon>Conidiobolus</taxon>
    </lineage>
</organism>
<evidence type="ECO:0000256" key="2">
    <source>
        <dbReference type="ARBA" id="ARBA00022723"/>
    </source>
</evidence>
<evidence type="ECO:0000313" key="8">
    <source>
        <dbReference type="Proteomes" id="UP000070444"/>
    </source>
</evidence>
<dbReference type="GO" id="GO:0008270">
    <property type="term" value="F:zinc ion binding"/>
    <property type="evidence" value="ECO:0007669"/>
    <property type="project" value="InterPro"/>
</dbReference>
<evidence type="ECO:0000256" key="1">
    <source>
        <dbReference type="ARBA" id="ARBA00004123"/>
    </source>
</evidence>
<proteinExistence type="predicted"/>
<dbReference type="InterPro" id="IPR007219">
    <property type="entry name" value="XnlR_reg_dom"/>
</dbReference>
<keyword evidence="3" id="KW-0238">DNA-binding</keyword>
<feature type="domain" description="Zn(2)-C6 fungal-type" evidence="6">
    <location>
        <begin position="48"/>
        <end position="78"/>
    </location>
</feature>
<dbReference type="Pfam" id="PF04082">
    <property type="entry name" value="Fungal_trans"/>
    <property type="match status" value="1"/>
</dbReference>
<dbReference type="GO" id="GO:0006351">
    <property type="term" value="P:DNA-templated transcription"/>
    <property type="evidence" value="ECO:0007669"/>
    <property type="project" value="InterPro"/>
</dbReference>
<feature type="coiled-coil region" evidence="5">
    <location>
        <begin position="458"/>
        <end position="485"/>
    </location>
</feature>
<keyword evidence="5" id="KW-0175">Coiled coil</keyword>
<dbReference type="InterPro" id="IPR001138">
    <property type="entry name" value="Zn2Cys6_DnaBD"/>
</dbReference>
<dbReference type="Pfam" id="PF00172">
    <property type="entry name" value="Zn_clus"/>
    <property type="match status" value="1"/>
</dbReference>
<reference evidence="7 8" key="1">
    <citation type="journal article" date="2015" name="Genome Biol. Evol.">
        <title>Phylogenomic analyses indicate that early fungi evolved digesting cell walls of algal ancestors of land plants.</title>
        <authorList>
            <person name="Chang Y."/>
            <person name="Wang S."/>
            <person name="Sekimoto S."/>
            <person name="Aerts A.L."/>
            <person name="Choi C."/>
            <person name="Clum A."/>
            <person name="LaButti K.M."/>
            <person name="Lindquist E.A."/>
            <person name="Yee Ngan C."/>
            <person name="Ohm R.A."/>
            <person name="Salamov A.A."/>
            <person name="Grigoriev I.V."/>
            <person name="Spatafora J.W."/>
            <person name="Berbee M.L."/>
        </authorList>
    </citation>
    <scope>NUCLEOTIDE SEQUENCE [LARGE SCALE GENOMIC DNA]</scope>
    <source>
        <strain evidence="7 8">NRRL 28638</strain>
    </source>
</reference>
<dbReference type="CDD" id="cd00067">
    <property type="entry name" value="GAL4"/>
    <property type="match status" value="1"/>
</dbReference>
<dbReference type="PROSITE" id="PS00463">
    <property type="entry name" value="ZN2_CY6_FUNGAL_1"/>
    <property type="match status" value="1"/>
</dbReference>
<keyword evidence="4" id="KW-0539">Nucleus</keyword>